<reference evidence="1" key="2">
    <citation type="submission" date="2021-04" db="EMBL/GenBank/DDBJ databases">
        <authorList>
            <person name="Gilroy R."/>
        </authorList>
    </citation>
    <scope>NUCLEOTIDE SEQUENCE</scope>
    <source>
        <strain evidence="1">ChiGjej1B1-14440</strain>
    </source>
</reference>
<protein>
    <submittedName>
        <fullName evidence="1">Uncharacterized protein</fullName>
    </submittedName>
</protein>
<dbReference type="Proteomes" id="UP000886724">
    <property type="component" value="Unassembled WGS sequence"/>
</dbReference>
<accession>A0A9D1XKH8</accession>
<proteinExistence type="predicted"/>
<sequence>MKKIHYDLTNNCFQTTWIEVKNDLILADISKDRENIKKSIEILEAVEQKQFLGLHTVYTRDKVNFITKEFILTLDQLKSSCLKLLIKARYIKLLL</sequence>
<dbReference type="EMBL" id="DXET01000059">
    <property type="protein sequence ID" value="HIX80781.1"/>
    <property type="molecule type" value="Genomic_DNA"/>
</dbReference>
<dbReference type="AlphaFoldDB" id="A0A9D1XKH8"/>
<evidence type="ECO:0000313" key="2">
    <source>
        <dbReference type="Proteomes" id="UP000886724"/>
    </source>
</evidence>
<organism evidence="1 2">
    <name type="scientific">Candidatus Erysipelatoclostridium merdavium</name>
    <dbReference type="NCBI Taxonomy" id="2838566"/>
    <lineage>
        <taxon>Bacteria</taxon>
        <taxon>Bacillati</taxon>
        <taxon>Bacillota</taxon>
        <taxon>Erysipelotrichia</taxon>
        <taxon>Erysipelotrichales</taxon>
        <taxon>Erysipelotrichales incertae sedis</taxon>
    </lineage>
</organism>
<reference evidence="1" key="1">
    <citation type="journal article" date="2021" name="PeerJ">
        <title>Extensive microbial diversity within the chicken gut microbiome revealed by metagenomics and culture.</title>
        <authorList>
            <person name="Gilroy R."/>
            <person name="Ravi A."/>
            <person name="Getino M."/>
            <person name="Pursley I."/>
            <person name="Horton D.L."/>
            <person name="Alikhan N.F."/>
            <person name="Baker D."/>
            <person name="Gharbi K."/>
            <person name="Hall N."/>
            <person name="Watson M."/>
            <person name="Adriaenssens E.M."/>
            <person name="Foster-Nyarko E."/>
            <person name="Jarju S."/>
            <person name="Secka A."/>
            <person name="Antonio M."/>
            <person name="Oren A."/>
            <person name="Chaudhuri R.R."/>
            <person name="La Ragione R."/>
            <person name="Hildebrand F."/>
            <person name="Pallen M.J."/>
        </authorList>
    </citation>
    <scope>NUCLEOTIDE SEQUENCE</scope>
    <source>
        <strain evidence="1">ChiGjej1B1-14440</strain>
    </source>
</reference>
<gene>
    <name evidence="1" type="ORF">H9980_02275</name>
</gene>
<comment type="caution">
    <text evidence="1">The sequence shown here is derived from an EMBL/GenBank/DDBJ whole genome shotgun (WGS) entry which is preliminary data.</text>
</comment>
<name>A0A9D1XKH8_9FIRM</name>
<evidence type="ECO:0000313" key="1">
    <source>
        <dbReference type="EMBL" id="HIX80781.1"/>
    </source>
</evidence>